<keyword evidence="2" id="KW-0812">Transmembrane</keyword>
<dbReference type="AlphaFoldDB" id="A0A915YGT4"/>
<protein>
    <submittedName>
        <fullName evidence="3">Uncharacterized protein</fullName>
    </submittedName>
</protein>
<dbReference type="KEGG" id="aup:AsAng_0034610"/>
<evidence type="ECO:0000256" key="2">
    <source>
        <dbReference type="SAM" id="Phobius"/>
    </source>
</evidence>
<dbReference type="RefSeq" id="WP_264788094.1">
    <property type="nucleotide sequence ID" value="NZ_AP026867.1"/>
</dbReference>
<name>A0A915YGT4_9BACT</name>
<dbReference type="Proteomes" id="UP001060919">
    <property type="component" value="Chromosome"/>
</dbReference>
<keyword evidence="4" id="KW-1185">Reference proteome</keyword>
<evidence type="ECO:0000256" key="1">
    <source>
        <dbReference type="SAM" id="MobiDB-lite"/>
    </source>
</evidence>
<evidence type="ECO:0000313" key="4">
    <source>
        <dbReference type="Proteomes" id="UP001060919"/>
    </source>
</evidence>
<proteinExistence type="predicted"/>
<keyword evidence="2" id="KW-0472">Membrane</keyword>
<feature type="transmembrane region" description="Helical" evidence="2">
    <location>
        <begin position="20"/>
        <end position="38"/>
    </location>
</feature>
<feature type="compositionally biased region" description="Polar residues" evidence="1">
    <location>
        <begin position="68"/>
        <end position="81"/>
    </location>
</feature>
<feature type="region of interest" description="Disordered" evidence="1">
    <location>
        <begin position="50"/>
        <end position="93"/>
    </location>
</feature>
<evidence type="ECO:0000313" key="3">
    <source>
        <dbReference type="EMBL" id="BDS12736.1"/>
    </source>
</evidence>
<reference evidence="3" key="1">
    <citation type="submission" date="2022-09" db="EMBL/GenBank/DDBJ databases">
        <title>Aureispira anguillicida sp. nov., isolated from Leptocephalus of Japanese eel Anguilla japonica.</title>
        <authorList>
            <person name="Yuasa K."/>
            <person name="Mekata T."/>
            <person name="Ikunari K."/>
        </authorList>
    </citation>
    <scope>NUCLEOTIDE SEQUENCE</scope>
    <source>
        <strain evidence="3">EL160426</strain>
    </source>
</reference>
<keyword evidence="2" id="KW-1133">Transmembrane helix</keyword>
<organism evidence="3 4">
    <name type="scientific">Aureispira anguillae</name>
    <dbReference type="NCBI Taxonomy" id="2864201"/>
    <lineage>
        <taxon>Bacteria</taxon>
        <taxon>Pseudomonadati</taxon>
        <taxon>Bacteroidota</taxon>
        <taxon>Saprospiria</taxon>
        <taxon>Saprospirales</taxon>
        <taxon>Saprospiraceae</taxon>
        <taxon>Aureispira</taxon>
    </lineage>
</organism>
<accession>A0A915YGT4</accession>
<dbReference type="EMBL" id="AP026867">
    <property type="protein sequence ID" value="BDS12736.1"/>
    <property type="molecule type" value="Genomic_DNA"/>
</dbReference>
<sequence>MAEETATKPKNKKANQTKMWLGALILLVLVLGGINFYYMKKNKALQAKLDKPSTNGTDLGGDPIPNKNAATDSTTSLQQMSMAGDNNLGGPQA</sequence>
<gene>
    <name evidence="3" type="ORF">AsAng_0034610</name>
</gene>